<comment type="caution">
    <text evidence="1">The sequence shown here is derived from an EMBL/GenBank/DDBJ whole genome shotgun (WGS) entry which is preliminary data.</text>
</comment>
<dbReference type="AlphaFoldDB" id="A0A843AYU9"/>
<keyword evidence="2" id="KW-1185">Reference proteome</keyword>
<name>A0A843AYU9_9BURK</name>
<accession>A0A843AYU9</accession>
<proteinExistence type="predicted"/>
<dbReference type="RefSeq" id="WP_198460390.1">
    <property type="nucleotide sequence ID" value="NZ_JABBCQ020000002.1"/>
</dbReference>
<dbReference type="EMBL" id="JABBCQ020000002">
    <property type="protein sequence ID" value="MBI1623373.1"/>
    <property type="molecule type" value="Genomic_DNA"/>
</dbReference>
<evidence type="ECO:0000313" key="2">
    <source>
        <dbReference type="Proteomes" id="UP000530032"/>
    </source>
</evidence>
<gene>
    <name evidence="1" type="ORF">HF327_002415</name>
</gene>
<organism evidence="1 2">
    <name type="scientific">Comamonas suwonensis</name>
    <dbReference type="NCBI Taxonomy" id="2606214"/>
    <lineage>
        <taxon>Bacteria</taxon>
        <taxon>Pseudomonadati</taxon>
        <taxon>Pseudomonadota</taxon>
        <taxon>Betaproteobacteria</taxon>
        <taxon>Burkholderiales</taxon>
        <taxon>Comamonadaceae</taxon>
        <taxon>Comamonas</taxon>
    </lineage>
</organism>
<reference evidence="1" key="1">
    <citation type="submission" date="2020-12" db="EMBL/GenBank/DDBJ databases">
        <title>Comamonas sp. nov., isolated from stream water.</title>
        <authorList>
            <person name="Park K.-H."/>
        </authorList>
    </citation>
    <scope>NUCLEOTIDE SEQUENCE</scope>
    <source>
        <strain evidence="1">EJ-4</strain>
    </source>
</reference>
<protein>
    <recommendedName>
        <fullName evidence="3">AlpA family phage regulatory protein</fullName>
    </recommendedName>
</protein>
<sequence>MITKPTKKITPTPPADVDVLLGPQDIQGWLKISRPTFYRWLGMKTFPSHDAMAGCRPRWKRSSVQAWIDAGGTKPVK</sequence>
<evidence type="ECO:0000313" key="1">
    <source>
        <dbReference type="EMBL" id="MBI1623373.1"/>
    </source>
</evidence>
<evidence type="ECO:0008006" key="3">
    <source>
        <dbReference type="Google" id="ProtNLM"/>
    </source>
</evidence>
<dbReference type="Proteomes" id="UP000530032">
    <property type="component" value="Unassembled WGS sequence"/>
</dbReference>